<protein>
    <recommendedName>
        <fullName evidence="3">beta-N-acetylhexosaminidase</fullName>
        <ecNumber evidence="3">3.2.1.52</ecNumber>
    </recommendedName>
</protein>
<dbReference type="InterPro" id="IPR017853">
    <property type="entry name" value="GH"/>
</dbReference>
<organism evidence="8 9">
    <name type="scientific">Synechocystis salina LEGE 00031</name>
    <dbReference type="NCBI Taxonomy" id="1828736"/>
    <lineage>
        <taxon>Bacteria</taxon>
        <taxon>Bacillati</taxon>
        <taxon>Cyanobacteriota</taxon>
        <taxon>Cyanophyceae</taxon>
        <taxon>Synechococcales</taxon>
        <taxon>Merismopediaceae</taxon>
        <taxon>Synechocystis</taxon>
    </lineage>
</organism>
<evidence type="ECO:0000256" key="1">
    <source>
        <dbReference type="ARBA" id="ARBA00001231"/>
    </source>
</evidence>
<keyword evidence="9" id="KW-1185">Reference proteome</keyword>
<feature type="domain" description="Glycoside hydrolase family 3 N-terminal" evidence="6">
    <location>
        <begin position="10"/>
        <end position="339"/>
    </location>
</feature>
<evidence type="ECO:0000256" key="5">
    <source>
        <dbReference type="ARBA" id="ARBA00023295"/>
    </source>
</evidence>
<dbReference type="Pfam" id="PF18034">
    <property type="entry name" value="Bac_GH3_C"/>
    <property type="match status" value="1"/>
</dbReference>
<dbReference type="Gene3D" id="3.20.20.300">
    <property type="entry name" value="Glycoside hydrolase, family 3, N-terminal domain"/>
    <property type="match status" value="1"/>
</dbReference>
<dbReference type="InterPro" id="IPR001764">
    <property type="entry name" value="Glyco_hydro_3_N"/>
</dbReference>
<dbReference type="InterPro" id="IPR041518">
    <property type="entry name" value="Bac_GH3_C"/>
</dbReference>
<evidence type="ECO:0000313" key="9">
    <source>
        <dbReference type="Proteomes" id="UP000658720"/>
    </source>
</evidence>
<dbReference type="EMBL" id="JADEVV010000003">
    <property type="protein sequence ID" value="MBE9252538.1"/>
    <property type="molecule type" value="Genomic_DNA"/>
</dbReference>
<evidence type="ECO:0000256" key="2">
    <source>
        <dbReference type="ARBA" id="ARBA00005336"/>
    </source>
</evidence>
<evidence type="ECO:0000259" key="6">
    <source>
        <dbReference type="Pfam" id="PF00933"/>
    </source>
</evidence>
<dbReference type="Gene3D" id="3.40.50.10870">
    <property type="entry name" value="Glycosyl hydrolase family 3"/>
    <property type="match status" value="1"/>
</dbReference>
<reference evidence="8 9" key="1">
    <citation type="submission" date="2020-10" db="EMBL/GenBank/DDBJ databases">
        <authorList>
            <person name="Castelo-Branco R."/>
            <person name="Eusebio N."/>
            <person name="Adriana R."/>
            <person name="Vieira A."/>
            <person name="Brugerolle De Fraissinette N."/>
            <person name="Rezende De Castro R."/>
            <person name="Schneider M.P."/>
            <person name="Vasconcelos V."/>
            <person name="Leao P.N."/>
        </authorList>
    </citation>
    <scope>NUCLEOTIDE SEQUENCE [LARGE SCALE GENOMIC DNA]</scope>
    <source>
        <strain evidence="8 9">LEGE 00031</strain>
    </source>
</reference>
<dbReference type="RefSeq" id="WP_194018654.1">
    <property type="nucleotide sequence ID" value="NZ_JADEVV010000003.1"/>
</dbReference>
<evidence type="ECO:0000256" key="3">
    <source>
        <dbReference type="ARBA" id="ARBA00012663"/>
    </source>
</evidence>
<dbReference type="InterPro" id="IPR036962">
    <property type="entry name" value="Glyco_hydro_3_N_sf"/>
</dbReference>
<evidence type="ECO:0000259" key="7">
    <source>
        <dbReference type="Pfam" id="PF18034"/>
    </source>
</evidence>
<dbReference type="EC" id="3.2.1.52" evidence="3"/>
<keyword evidence="5" id="KW-0326">Glycosidase</keyword>
<dbReference type="PANTHER" id="PTHR30480:SF13">
    <property type="entry name" value="BETA-HEXOSAMINIDASE"/>
    <property type="match status" value="1"/>
</dbReference>
<gene>
    <name evidence="8" type="ORF">IQ217_01460</name>
</gene>
<comment type="caution">
    <text evidence="8">The sequence shown here is derived from an EMBL/GenBank/DDBJ whole genome shotgun (WGS) entry which is preliminary data.</text>
</comment>
<evidence type="ECO:0000313" key="8">
    <source>
        <dbReference type="EMBL" id="MBE9252538.1"/>
    </source>
</evidence>
<feature type="domain" description="Bacterial Glycosyl hydrolase family 3 C-terminal" evidence="7">
    <location>
        <begin position="388"/>
        <end position="522"/>
    </location>
</feature>
<sequence length="538" mass="58149">MAAIIPSDWTLQEKIGQLIVVRASGFLFDHQIRYPAWEAPNQTLQNWLTNLNLGGVILLGGSGAELALRTAQLQNWASTPLLLAADIEEGVGQRFSGATWFPPPMALGSIGEKNLDLAKQYARQMGEVIAQEALAVGLNWILAPIADVNNNPDNPVINVRAFGETPEIVGTLVGEFIAGTQPFAVLTSAKHFPGHGDTNTDSHLHLPVMPHTIDRLETLEIPPFQQAIAQGVDSVMTAHILVPAWDDSNPATLSPAILTGQLRQKLGFEGIIVTDALIMGGITEIASPGEVAIRALEAGVDILLMPPDPIPVITAIAKAVESGRLTEERIEQSLQRVLTAKEKLAPGPDPSHFTINLQPQSGRKLVDQIVTAALQSGGDLPVPNLGNRQGKNLVVVDDLLTADYLDRACPALTFPLRGGYSAKILTADWLEHYPIGQHPFVLQVFIRGNPFRGTAGLTPLNQALYRQCLAHPSLQGLIVYGSPYVLAWFQSQMVELCPHLPWAFSHGQMSQAQAIAIGQLFGWQDLSDHSIQDVIFTT</sequence>
<dbReference type="Proteomes" id="UP000658720">
    <property type="component" value="Unassembled WGS sequence"/>
</dbReference>
<dbReference type="InterPro" id="IPR050226">
    <property type="entry name" value="NagZ_Beta-hexosaminidase"/>
</dbReference>
<accession>A0ABR9VMG2</accession>
<keyword evidence="4" id="KW-0378">Hydrolase</keyword>
<proteinExistence type="inferred from homology"/>
<comment type="catalytic activity">
    <reaction evidence="1">
        <text>Hydrolysis of terminal non-reducing N-acetyl-D-hexosamine residues in N-acetyl-beta-D-hexosaminides.</text>
        <dbReference type="EC" id="3.2.1.52"/>
    </reaction>
</comment>
<dbReference type="Pfam" id="PF00933">
    <property type="entry name" value="Glyco_hydro_3"/>
    <property type="match status" value="1"/>
</dbReference>
<evidence type="ECO:0000256" key="4">
    <source>
        <dbReference type="ARBA" id="ARBA00022801"/>
    </source>
</evidence>
<dbReference type="SUPFAM" id="SSF51445">
    <property type="entry name" value="(Trans)glycosidases"/>
    <property type="match status" value="1"/>
</dbReference>
<comment type="similarity">
    <text evidence="2">Belongs to the glycosyl hydrolase 3 family.</text>
</comment>
<name>A0ABR9VMG2_9SYNC</name>
<dbReference type="PANTHER" id="PTHR30480">
    <property type="entry name" value="BETA-HEXOSAMINIDASE-RELATED"/>
    <property type="match status" value="1"/>
</dbReference>